<dbReference type="Gene3D" id="3.30.460.10">
    <property type="entry name" value="Beta Polymerase, domain 2"/>
    <property type="match status" value="1"/>
</dbReference>
<evidence type="ECO:0000256" key="9">
    <source>
        <dbReference type="ARBA" id="ARBA00023212"/>
    </source>
</evidence>
<dbReference type="SUPFAM" id="SSF48452">
    <property type="entry name" value="TPR-like"/>
    <property type="match status" value="2"/>
</dbReference>
<evidence type="ECO:0000313" key="12">
    <source>
        <dbReference type="Proteomes" id="UP000002630"/>
    </source>
</evidence>
<keyword evidence="4" id="KW-0493">Microtubule</keyword>
<dbReference type="InterPro" id="IPR011990">
    <property type="entry name" value="TPR-like_helical_dom_sf"/>
</dbReference>
<dbReference type="eggNOG" id="KOG1840">
    <property type="taxonomic scope" value="Eukaryota"/>
</dbReference>
<organism evidence="11 12">
    <name type="scientific">Ectocarpus siliculosus</name>
    <name type="common">Brown alga</name>
    <name type="synonym">Conferva siliculosa</name>
    <dbReference type="NCBI Taxonomy" id="2880"/>
    <lineage>
        <taxon>Eukaryota</taxon>
        <taxon>Sar</taxon>
        <taxon>Stramenopiles</taxon>
        <taxon>Ochrophyta</taxon>
        <taxon>PX clade</taxon>
        <taxon>Phaeophyceae</taxon>
        <taxon>Ectocarpales</taxon>
        <taxon>Ectocarpaceae</taxon>
        <taxon>Ectocarpus</taxon>
    </lineage>
</organism>
<dbReference type="SMART" id="SM00028">
    <property type="entry name" value="TPR"/>
    <property type="match status" value="6"/>
</dbReference>
<comment type="subcellular location">
    <subcellularLocation>
        <location evidence="1">Cytoplasm</location>
        <location evidence="1">Cytoskeleton</location>
    </subcellularLocation>
</comment>
<dbReference type="InterPro" id="IPR043519">
    <property type="entry name" value="NT_sf"/>
</dbReference>
<dbReference type="InterPro" id="IPR002151">
    <property type="entry name" value="Kinesin_light"/>
</dbReference>
<dbReference type="GO" id="GO:0005871">
    <property type="term" value="C:kinesin complex"/>
    <property type="evidence" value="ECO:0007669"/>
    <property type="project" value="InterPro"/>
</dbReference>
<dbReference type="OrthoDB" id="626167at2759"/>
<proteinExistence type="inferred from homology"/>
<evidence type="ECO:0000256" key="8">
    <source>
        <dbReference type="ARBA" id="ARBA00023175"/>
    </source>
</evidence>
<keyword evidence="6" id="KW-0802">TPR repeat</keyword>
<keyword evidence="9" id="KW-0206">Cytoskeleton</keyword>
<evidence type="ECO:0000256" key="3">
    <source>
        <dbReference type="ARBA" id="ARBA00022490"/>
    </source>
</evidence>
<comment type="similarity">
    <text evidence="2">Belongs to the kinesin light chain family.</text>
</comment>
<reference evidence="11 12" key="1">
    <citation type="journal article" date="2010" name="Nature">
        <title>The Ectocarpus genome and the independent evolution of multicellularity in brown algae.</title>
        <authorList>
            <person name="Cock J.M."/>
            <person name="Sterck L."/>
            <person name="Rouze P."/>
            <person name="Scornet D."/>
            <person name="Allen A.E."/>
            <person name="Amoutzias G."/>
            <person name="Anthouard V."/>
            <person name="Artiguenave F."/>
            <person name="Aury J.M."/>
            <person name="Badger J.H."/>
            <person name="Beszteri B."/>
            <person name="Billiau K."/>
            <person name="Bonnet E."/>
            <person name="Bothwell J.H."/>
            <person name="Bowler C."/>
            <person name="Boyen C."/>
            <person name="Brownlee C."/>
            <person name="Carrano C.J."/>
            <person name="Charrier B."/>
            <person name="Cho G.Y."/>
            <person name="Coelho S.M."/>
            <person name="Collen J."/>
            <person name="Corre E."/>
            <person name="Da Silva C."/>
            <person name="Delage L."/>
            <person name="Delaroque N."/>
            <person name="Dittami S.M."/>
            <person name="Doulbeau S."/>
            <person name="Elias M."/>
            <person name="Farnham G."/>
            <person name="Gachon C.M."/>
            <person name="Gschloessl B."/>
            <person name="Heesch S."/>
            <person name="Jabbari K."/>
            <person name="Jubin C."/>
            <person name="Kawai H."/>
            <person name="Kimura K."/>
            <person name="Kloareg B."/>
            <person name="Kupper F.C."/>
            <person name="Lang D."/>
            <person name="Le Bail A."/>
            <person name="Leblanc C."/>
            <person name="Lerouge P."/>
            <person name="Lohr M."/>
            <person name="Lopez P.J."/>
            <person name="Martens C."/>
            <person name="Maumus F."/>
            <person name="Michel G."/>
            <person name="Miranda-Saavedra D."/>
            <person name="Morales J."/>
            <person name="Moreau H."/>
            <person name="Motomura T."/>
            <person name="Nagasato C."/>
            <person name="Napoli C.A."/>
            <person name="Nelson D.R."/>
            <person name="Nyvall-Collen P."/>
            <person name="Peters A.F."/>
            <person name="Pommier C."/>
            <person name="Potin P."/>
            <person name="Poulain J."/>
            <person name="Quesneville H."/>
            <person name="Read B."/>
            <person name="Rensing S.A."/>
            <person name="Ritter A."/>
            <person name="Rousvoal S."/>
            <person name="Samanta M."/>
            <person name="Samson G."/>
            <person name="Schroeder D.C."/>
            <person name="Segurens B."/>
            <person name="Strittmatter M."/>
            <person name="Tonon T."/>
            <person name="Tregear J.W."/>
            <person name="Valentin K."/>
            <person name="von Dassow P."/>
            <person name="Yamagishi T."/>
            <person name="Van de Peer Y."/>
            <person name="Wincker P."/>
        </authorList>
    </citation>
    <scope>NUCLEOTIDE SEQUENCE [LARGE SCALE GENOMIC DNA]</scope>
    <source>
        <strain evidence="12">Ec32 / CCAP1310/4</strain>
    </source>
</reference>
<keyword evidence="12" id="KW-1185">Reference proteome</keyword>
<dbReference type="GO" id="GO:0007018">
    <property type="term" value="P:microtubule-based movement"/>
    <property type="evidence" value="ECO:0007669"/>
    <property type="project" value="TreeGrafter"/>
</dbReference>
<dbReference type="STRING" id="2880.D7FH93"/>
<evidence type="ECO:0000256" key="2">
    <source>
        <dbReference type="ARBA" id="ARBA00009622"/>
    </source>
</evidence>
<dbReference type="PRINTS" id="PR00381">
    <property type="entry name" value="KINESINLIGHT"/>
</dbReference>
<dbReference type="PANTHER" id="PTHR45783">
    <property type="entry name" value="KINESIN LIGHT CHAIN"/>
    <property type="match status" value="1"/>
</dbReference>
<evidence type="ECO:0000256" key="5">
    <source>
        <dbReference type="ARBA" id="ARBA00022737"/>
    </source>
</evidence>
<dbReference type="GO" id="GO:0005874">
    <property type="term" value="C:microtubule"/>
    <property type="evidence" value="ECO:0007669"/>
    <property type="project" value="UniProtKB-KW"/>
</dbReference>
<evidence type="ECO:0000256" key="6">
    <source>
        <dbReference type="ARBA" id="ARBA00022803"/>
    </source>
</evidence>
<dbReference type="Proteomes" id="UP000002630">
    <property type="component" value="Linkage Group LG30"/>
</dbReference>
<dbReference type="GO" id="GO:0019894">
    <property type="term" value="F:kinesin binding"/>
    <property type="evidence" value="ECO:0007669"/>
    <property type="project" value="TreeGrafter"/>
</dbReference>
<dbReference type="InParanoid" id="D7FH93"/>
<keyword evidence="8" id="KW-0505">Motor protein</keyword>
<name>D7FH93_ECTSI</name>
<evidence type="ECO:0000256" key="1">
    <source>
        <dbReference type="ARBA" id="ARBA00004245"/>
    </source>
</evidence>
<evidence type="ECO:0000313" key="11">
    <source>
        <dbReference type="EMBL" id="CBJ28464.1"/>
    </source>
</evidence>
<keyword evidence="7" id="KW-0175">Coiled coil</keyword>
<dbReference type="PANTHER" id="PTHR45783:SF3">
    <property type="entry name" value="KINESIN LIGHT CHAIN"/>
    <property type="match status" value="1"/>
</dbReference>
<accession>D7FH93</accession>
<dbReference type="SUPFAM" id="SSF81301">
    <property type="entry name" value="Nucleotidyltransferase"/>
    <property type="match status" value="1"/>
</dbReference>
<dbReference type="InterPro" id="IPR019734">
    <property type="entry name" value="TPR_rpt"/>
</dbReference>
<dbReference type="EMBL" id="FN649755">
    <property type="protein sequence ID" value="CBJ28464.1"/>
    <property type="molecule type" value="Genomic_DNA"/>
</dbReference>
<evidence type="ECO:0000256" key="4">
    <source>
        <dbReference type="ARBA" id="ARBA00022701"/>
    </source>
</evidence>
<keyword evidence="5" id="KW-0677">Repeat</keyword>
<dbReference type="Pfam" id="PF13374">
    <property type="entry name" value="TPR_10"/>
    <property type="match status" value="2"/>
</dbReference>
<dbReference type="GO" id="GO:0005737">
    <property type="term" value="C:cytoplasm"/>
    <property type="evidence" value="ECO:0007669"/>
    <property type="project" value="TreeGrafter"/>
</dbReference>
<keyword evidence="3" id="KW-0963">Cytoplasm</keyword>
<feature type="region of interest" description="Disordered" evidence="10">
    <location>
        <begin position="129"/>
        <end position="150"/>
    </location>
</feature>
<gene>
    <name evidence="11" type="ORF">Esi_0106_0056</name>
</gene>
<sequence length="566" mass="64134">MDVDINELIRLEAELKTSCESETSPVSLDAKVNILKYLQVQTVLRFQGQYDGLYYELNKTGGLECLRGIAAVRSTELLQPKVLGLQDCSEDEQLEKQLQFYLADAELAKPNLDELVTKVAHDSSKYEVQRAEVKSRESTRRKASREHDGDVRKVADMARVTLICANPEALKEAYSSIMEMPEQHVLRIKNGFNSDWMPSGYRDVKLNPVVNEHLCEIQLHLREFFALKGGQHEVYKWARDLNVTTGMRSEDLIKNLSPEVSKEMLHLAGENWRGTAYVLPDLQLAAGQYDLAEKSHRQGKYKEAETLFRRLLAINEKVYGADHPEIATDLNNWAEFLRSQGKYQEAEPLYVRSLAIDEKVYGPDHPEVATDLNNLAGILDSQGRYEEAESLHVRSMAIREKAYGPDHPTVAVSLNNLAELLRSQLLRDQGKYEEAEPLCVRSLAITEKVYGPDHTEVATGLNNWAEFLRDQGKYGEAGPLYQRAQETMEKSLGKDHPNVATILNNLGLVLENQGKYEEAEPLHERSQAIREKMLGPEHPDVAVSLSSRASLLLRQRPSHYMRAQKP</sequence>
<dbReference type="Pfam" id="PF13424">
    <property type="entry name" value="TPR_12"/>
    <property type="match status" value="2"/>
</dbReference>
<dbReference type="Gene3D" id="1.25.40.10">
    <property type="entry name" value="Tetratricopeptide repeat domain"/>
    <property type="match status" value="2"/>
</dbReference>
<dbReference type="AlphaFoldDB" id="D7FH93"/>
<dbReference type="EMBL" id="FN647746">
    <property type="protein sequence ID" value="CBJ28464.1"/>
    <property type="molecule type" value="Genomic_DNA"/>
</dbReference>
<evidence type="ECO:0000256" key="7">
    <source>
        <dbReference type="ARBA" id="ARBA00023054"/>
    </source>
</evidence>
<evidence type="ECO:0000256" key="10">
    <source>
        <dbReference type="SAM" id="MobiDB-lite"/>
    </source>
</evidence>
<protein>
    <submittedName>
        <fullName evidence="11">Kinesin light chain-like protein</fullName>
    </submittedName>
</protein>